<feature type="transmembrane region" description="Helical" evidence="1">
    <location>
        <begin position="121"/>
        <end position="139"/>
    </location>
</feature>
<dbReference type="GeneID" id="858815"/>
<accession>Q8SW01</accession>
<dbReference type="OrthoDB" id="2190809at2759"/>
<reference evidence="2 3" key="1">
    <citation type="journal article" date="2001" name="Nature">
        <title>Genome sequence and gene compaction of the eukaryote parasite Encephalitozoon cuniculi.</title>
        <authorList>
            <person name="Katinka M.D."/>
            <person name="Duprat S."/>
            <person name="Cornillot E."/>
            <person name="Metenier G."/>
            <person name="Thomarat F."/>
            <person name="Prensier G."/>
            <person name="Barbe V."/>
            <person name="Peyretaillade E."/>
            <person name="Brottier P."/>
            <person name="Wincker P."/>
            <person name="Delbac F."/>
            <person name="El Alaoui H."/>
            <person name="Peyret P."/>
            <person name="Saurin W."/>
            <person name="Gouy M."/>
            <person name="Weissenbach J."/>
            <person name="Vivares C.P."/>
        </authorList>
    </citation>
    <scope>NUCLEOTIDE SEQUENCE [LARGE SCALE GENOMIC DNA]</scope>
    <source>
        <strain evidence="2 3">GB-M1</strain>
    </source>
</reference>
<dbReference type="RefSeq" id="NP_597653.1">
    <property type="nucleotide sequence ID" value="NM_001041017.1"/>
</dbReference>
<feature type="transmembrane region" description="Helical" evidence="1">
    <location>
        <begin position="178"/>
        <end position="199"/>
    </location>
</feature>
<keyword evidence="1" id="KW-0812">Transmembrane</keyword>
<sequence length="302" mass="34129">MKKKLCLGEALSLLAAFQLYLASSYLKDHSMMVFCIESFLSTLIVLMGSAPFAIKGITFKEVVQTQSEYLPLILFALGEYSSWYRGAGMTSLKTGMATRGACYPLSVVLMFMLSRTSKENILRSIGLILIVLMNMYKSIKYSDEGFFDALFGAIYLVFYVVSSVSSDFITVCMTNRNGLAKFLFISSFYICICSFIVLIDFDLGCSDIHMFIERNIQKSILLVGISSLSRVLSAFYIQRFGIVAYNTTKISNYIYFIILRSIGGFEWAWRFEDTLFHLATYLLILFFISSDESREGSLGFVV</sequence>
<dbReference type="KEGG" id="ecu:ECU03_1450"/>
<keyword evidence="1" id="KW-0472">Membrane</keyword>
<dbReference type="Proteomes" id="UP000000819">
    <property type="component" value="Chromosome III"/>
</dbReference>
<dbReference type="HOGENOM" id="CLU_921426_0_0_1"/>
<evidence type="ECO:0000313" key="3">
    <source>
        <dbReference type="Proteomes" id="UP000000819"/>
    </source>
</evidence>
<gene>
    <name evidence="2" type="ordered locus">ECU03_1450</name>
</gene>
<keyword evidence="3" id="KW-1185">Reference proteome</keyword>
<dbReference type="InParanoid" id="Q8SW01"/>
<feature type="transmembrane region" description="Helical" evidence="1">
    <location>
        <begin position="31"/>
        <end position="54"/>
    </location>
</feature>
<feature type="transmembrane region" description="Helical" evidence="1">
    <location>
        <begin position="145"/>
        <end position="166"/>
    </location>
</feature>
<evidence type="ECO:0000313" key="2">
    <source>
        <dbReference type="EMBL" id="CAD26288.1"/>
    </source>
</evidence>
<proteinExistence type="predicted"/>
<dbReference type="AlphaFoldDB" id="Q8SW01"/>
<reference evidence="2 3" key="2">
    <citation type="journal article" date="2009" name="BMC Genomics">
        <title>Identification of transcriptional signals in Encephalitozoon cuniculi widespread among Microsporidia phylum: support for accurate structural genome annotation.</title>
        <authorList>
            <person name="Peyretaillade E."/>
            <person name="Goncalves O."/>
            <person name="Terrat S."/>
            <person name="Dugat-Bony E."/>
            <person name="Wincker P."/>
            <person name="Cornman R.S."/>
            <person name="Evans J.D."/>
            <person name="Delbac F."/>
            <person name="Peyret P."/>
        </authorList>
    </citation>
    <scope>NUCLEOTIDE SEQUENCE [LARGE SCALE GENOMIC DNA]</scope>
    <source>
        <strain evidence="2 3">GB-M1</strain>
    </source>
</reference>
<feature type="transmembrane region" description="Helical" evidence="1">
    <location>
        <begin position="250"/>
        <end position="268"/>
    </location>
</feature>
<evidence type="ECO:0000256" key="1">
    <source>
        <dbReference type="SAM" id="Phobius"/>
    </source>
</evidence>
<dbReference type="EMBL" id="AL590443">
    <property type="protein sequence ID" value="CAD26288.1"/>
    <property type="molecule type" value="Genomic_DNA"/>
</dbReference>
<organism evidence="2 3">
    <name type="scientific">Encephalitozoon cuniculi (strain GB-M1)</name>
    <name type="common">Microsporidian parasite</name>
    <dbReference type="NCBI Taxonomy" id="284813"/>
    <lineage>
        <taxon>Eukaryota</taxon>
        <taxon>Fungi</taxon>
        <taxon>Fungi incertae sedis</taxon>
        <taxon>Microsporidia</taxon>
        <taxon>Unikaryonidae</taxon>
        <taxon>Encephalitozoon</taxon>
    </lineage>
</organism>
<protein>
    <submittedName>
        <fullName evidence="2">Uncharacterized protein</fullName>
    </submittedName>
</protein>
<keyword evidence="1" id="KW-1133">Transmembrane helix</keyword>
<name>Q8SW01_ENCCU</name>
<feature type="transmembrane region" description="Helical" evidence="1">
    <location>
        <begin position="219"/>
        <end position="238"/>
    </location>
</feature>
<dbReference type="VEuPathDB" id="MicrosporidiaDB:ECU03_1450"/>